<organism evidence="1 2">
    <name type="scientific">Anaerobacterium chartisolvens</name>
    <dbReference type="NCBI Taxonomy" id="1297424"/>
    <lineage>
        <taxon>Bacteria</taxon>
        <taxon>Bacillati</taxon>
        <taxon>Bacillota</taxon>
        <taxon>Clostridia</taxon>
        <taxon>Eubacteriales</taxon>
        <taxon>Oscillospiraceae</taxon>
        <taxon>Anaerobacterium</taxon>
    </lineage>
</organism>
<evidence type="ECO:0000313" key="2">
    <source>
        <dbReference type="Proteomes" id="UP000253034"/>
    </source>
</evidence>
<dbReference type="RefSeq" id="WP_114298778.1">
    <property type="nucleotide sequence ID" value="NZ_QPJT01000020.1"/>
</dbReference>
<keyword evidence="2" id="KW-1185">Reference proteome</keyword>
<name>A0A369AWW7_9FIRM</name>
<reference evidence="1 2" key="1">
    <citation type="submission" date="2018-07" db="EMBL/GenBank/DDBJ databases">
        <title>Genomic Encyclopedia of Type Strains, Phase IV (KMG-IV): sequencing the most valuable type-strain genomes for metagenomic binning, comparative biology and taxonomic classification.</title>
        <authorList>
            <person name="Goeker M."/>
        </authorList>
    </citation>
    <scope>NUCLEOTIDE SEQUENCE [LARGE SCALE GENOMIC DNA]</scope>
    <source>
        <strain evidence="1 2">DSM 27016</strain>
    </source>
</reference>
<dbReference type="AlphaFoldDB" id="A0A369AWW7"/>
<protein>
    <submittedName>
        <fullName evidence="1">CRISPR-associated protein Csh1</fullName>
    </submittedName>
</protein>
<gene>
    <name evidence="1" type="ORF">DFR58_1206</name>
</gene>
<sequence>MVNDFAALFEKAYDAHGDKMILDSYVPDNGLYIRINPDGSMEGKAINRKAFEDIRDHELVKWFKSADYYSRLIDMNKPIDPKKTIHSNNYLSVFIKKDIFPGVGKGDKLLSEDELEASLERYFQVFKKPNGERYDAKALELIEASGIPETEGGEVDRCKDFILGNLDSISELIRSHEFDKYIKIFFHAAMETYILECKRYLIPKIFNDNKYNIKINDMLVGLSNNNIGFNSKKPYLNHKSTNYDVSFRISIKDAILVKKFFDWLECQESDVLRIPYDYDFAGVLGEEYREKAFYYIHFTRGTTLTVEEFDYVPEYTGKMEFTLYNYLDIHYKEKDSDRRLPVEDKYISSLRELEDEVSRTFFNGRLKYSYYKEPKDIKIKTGEFSKTMMDVLLISRNAAKDYFKKGIKDAFYEAMYKMSLLLVKEQARMSDDIYFDRAARALNLRFSLLEYFNGRDSDMGGRVRLMLDAMQNKLEDNNAYDCENDSEFYFFAGQAAYYLLKQSEAKDKKMGMIEPFLRVNSPEQLKAQIKNAFITYNHAIYLEGKRFKKVFSMIQGYTAGGDMRSNDDMFLAGFMAENVLLKKDE</sequence>
<evidence type="ECO:0000313" key="1">
    <source>
        <dbReference type="EMBL" id="RCX12707.1"/>
    </source>
</evidence>
<comment type="caution">
    <text evidence="1">The sequence shown here is derived from an EMBL/GenBank/DDBJ whole genome shotgun (WGS) entry which is preliminary data.</text>
</comment>
<dbReference type="EMBL" id="QPJT01000020">
    <property type="protein sequence ID" value="RCX12707.1"/>
    <property type="molecule type" value="Genomic_DNA"/>
</dbReference>
<proteinExistence type="predicted"/>
<dbReference type="OrthoDB" id="1397020at2"/>
<accession>A0A369AWW7</accession>
<dbReference type="Proteomes" id="UP000253034">
    <property type="component" value="Unassembled WGS sequence"/>
</dbReference>